<dbReference type="PANTHER" id="PTHR23135">
    <property type="entry name" value="MUR LIGASE FAMILY MEMBER"/>
    <property type="match status" value="1"/>
</dbReference>
<sequence>MNKKELVDVLNADIASRNTLTQLDGVVSNITTNLQTATEADVVFYKVHNNEKSIEDFNKRLKGKNPGLIVLNHGAESLVKADNCIFVDAAKFLILQKKVLDIMFPNKGLMKIIGVTGTNGKTTTVNLAMQISTQLGHPAISVGTIGVQDANGALIEDLESTTPSYVEFRKIIHRFQEKYQACFVEVSSHALAQDRIYDIALDAAAWTSFSQDHLDYHKTMEEYFDAKMLIEKKYLKEGKSLVVPSFEKDLYQNILKKNPNAHVKVARTLDERKMMERPLFYHSSYNQSNAEVALQLNSDLWGEDKIDSLSLKNIKTPLGRFSVIEMDNEGMAIVDYAHTPDALINIGEAIKKAFPNHSLTVVFGCGGNRDKTKRPLMGKAVAGFADKVVVTSDNPRDEAPEDIIIDIIAGISTGYEAVVDRKKAILFALEAMKKKEIVLIAGKGHEEYQEIKGVKHPFSDFNIVSQFKRG</sequence>
<reference evidence="5 6" key="1">
    <citation type="submission" date="2018-01" db="EMBL/GenBank/DDBJ databases">
        <title>Complete genome sequence of Bacteriovorax stolpii DSM12778.</title>
        <authorList>
            <person name="Tang B."/>
            <person name="Chang J."/>
        </authorList>
    </citation>
    <scope>NUCLEOTIDE SEQUENCE [LARGE SCALE GENOMIC DNA]</scope>
    <source>
        <strain evidence="5 6">DSM 12778</strain>
    </source>
</reference>
<dbReference type="InterPro" id="IPR005761">
    <property type="entry name" value="UDP-N-AcMur-Glu-dNH2Pim_ligase"/>
</dbReference>
<name>A0A2K9NM46_BACTC</name>
<dbReference type="SUPFAM" id="SSF53623">
    <property type="entry name" value="MurD-like peptide ligases, catalytic domain"/>
    <property type="match status" value="1"/>
</dbReference>
<dbReference type="Pfam" id="PF02875">
    <property type="entry name" value="Mur_ligase_C"/>
    <property type="match status" value="1"/>
</dbReference>
<dbReference type="Proteomes" id="UP000235584">
    <property type="component" value="Chromosome"/>
</dbReference>
<dbReference type="NCBIfam" id="TIGR01085">
    <property type="entry name" value="murE"/>
    <property type="match status" value="1"/>
</dbReference>
<dbReference type="Gene3D" id="3.40.1190.10">
    <property type="entry name" value="Mur-like, catalytic domain"/>
    <property type="match status" value="1"/>
</dbReference>
<dbReference type="AlphaFoldDB" id="A0A2K9NM46"/>
<dbReference type="Pfam" id="PF08245">
    <property type="entry name" value="Mur_ligase_M"/>
    <property type="match status" value="1"/>
</dbReference>
<dbReference type="InterPro" id="IPR004101">
    <property type="entry name" value="Mur_ligase_C"/>
</dbReference>
<feature type="domain" description="Mur ligase C-terminal" evidence="3">
    <location>
        <begin position="319"/>
        <end position="444"/>
    </location>
</feature>
<keyword evidence="6" id="KW-1185">Reference proteome</keyword>
<dbReference type="GO" id="GO:0009252">
    <property type="term" value="P:peptidoglycan biosynthetic process"/>
    <property type="evidence" value="ECO:0007669"/>
    <property type="project" value="UniProtKB-UniPathway"/>
</dbReference>
<dbReference type="InterPro" id="IPR036615">
    <property type="entry name" value="Mur_ligase_C_dom_sf"/>
</dbReference>
<comment type="subcellular location">
    <subcellularLocation>
        <location evidence="2">Cytoplasm</location>
    </subcellularLocation>
</comment>
<dbReference type="SUPFAM" id="SSF53244">
    <property type="entry name" value="MurD-like peptide ligases, peptide-binding domain"/>
    <property type="match status" value="1"/>
</dbReference>
<dbReference type="GO" id="GO:0005737">
    <property type="term" value="C:cytoplasm"/>
    <property type="evidence" value="ECO:0007669"/>
    <property type="project" value="UniProtKB-SubCell"/>
</dbReference>
<protein>
    <submittedName>
        <fullName evidence="5">UDP-N-acetylmuramyl peptide synthase</fullName>
    </submittedName>
</protein>
<keyword evidence="2" id="KW-0131">Cell cycle</keyword>
<keyword evidence="2" id="KW-0133">Cell shape</keyword>
<dbReference type="EMBL" id="CP025704">
    <property type="protein sequence ID" value="AUN96580.1"/>
    <property type="molecule type" value="Genomic_DNA"/>
</dbReference>
<comment type="pathway">
    <text evidence="2">Cell wall biogenesis; peptidoglycan biosynthesis.</text>
</comment>
<dbReference type="GO" id="GO:0005524">
    <property type="term" value="F:ATP binding"/>
    <property type="evidence" value="ECO:0007669"/>
    <property type="project" value="InterPro"/>
</dbReference>
<evidence type="ECO:0000256" key="2">
    <source>
        <dbReference type="RuleBase" id="RU004135"/>
    </source>
</evidence>
<evidence type="ECO:0000313" key="5">
    <source>
        <dbReference type="EMBL" id="AUN96580.1"/>
    </source>
</evidence>
<dbReference type="InterPro" id="IPR013221">
    <property type="entry name" value="Mur_ligase_cen"/>
</dbReference>
<gene>
    <name evidence="5" type="ORF">C0V70_00360</name>
</gene>
<comment type="similarity">
    <text evidence="1">Belongs to the MurCDEF family. MurE subfamily.</text>
</comment>
<keyword evidence="2" id="KW-0573">Peptidoglycan synthesis</keyword>
<accession>A0A2K9NM46</accession>
<dbReference type="PANTHER" id="PTHR23135:SF4">
    <property type="entry name" value="UDP-N-ACETYLMURAMOYL-L-ALANYL-D-GLUTAMATE--2,6-DIAMINOPIMELATE LIGASE MURE HOMOLOG, CHLOROPLASTIC"/>
    <property type="match status" value="1"/>
</dbReference>
<proteinExistence type="inferred from homology"/>
<dbReference type="GO" id="GO:0008360">
    <property type="term" value="P:regulation of cell shape"/>
    <property type="evidence" value="ECO:0007669"/>
    <property type="project" value="UniProtKB-KW"/>
</dbReference>
<dbReference type="GO" id="GO:0051301">
    <property type="term" value="P:cell division"/>
    <property type="evidence" value="ECO:0007669"/>
    <property type="project" value="UniProtKB-KW"/>
</dbReference>
<dbReference type="GO" id="GO:0016881">
    <property type="term" value="F:acid-amino acid ligase activity"/>
    <property type="evidence" value="ECO:0007669"/>
    <property type="project" value="InterPro"/>
</dbReference>
<dbReference type="Gene3D" id="3.90.190.20">
    <property type="entry name" value="Mur ligase, C-terminal domain"/>
    <property type="match status" value="1"/>
</dbReference>
<evidence type="ECO:0000259" key="3">
    <source>
        <dbReference type="Pfam" id="PF02875"/>
    </source>
</evidence>
<feature type="domain" description="Mur ligase central" evidence="4">
    <location>
        <begin position="115"/>
        <end position="277"/>
    </location>
</feature>
<dbReference type="RefSeq" id="WP_102241875.1">
    <property type="nucleotide sequence ID" value="NZ_CP025704.1"/>
</dbReference>
<dbReference type="UniPathway" id="UPA00219"/>
<evidence type="ECO:0000313" key="6">
    <source>
        <dbReference type="Proteomes" id="UP000235584"/>
    </source>
</evidence>
<evidence type="ECO:0000256" key="1">
    <source>
        <dbReference type="ARBA" id="ARBA00005898"/>
    </source>
</evidence>
<dbReference type="InterPro" id="IPR036565">
    <property type="entry name" value="Mur-like_cat_sf"/>
</dbReference>
<dbReference type="KEGG" id="bsto:C0V70_00360"/>
<evidence type="ECO:0000259" key="4">
    <source>
        <dbReference type="Pfam" id="PF08245"/>
    </source>
</evidence>
<keyword evidence="2" id="KW-0961">Cell wall biogenesis/degradation</keyword>
<dbReference type="GO" id="GO:0071555">
    <property type="term" value="P:cell wall organization"/>
    <property type="evidence" value="ECO:0007669"/>
    <property type="project" value="UniProtKB-KW"/>
</dbReference>
<organism evidence="5 6">
    <name type="scientific">Bacteriovorax stolpii</name>
    <name type="common">Bdellovibrio stolpii</name>
    <dbReference type="NCBI Taxonomy" id="960"/>
    <lineage>
        <taxon>Bacteria</taxon>
        <taxon>Pseudomonadati</taxon>
        <taxon>Bdellovibrionota</taxon>
        <taxon>Bacteriovoracia</taxon>
        <taxon>Bacteriovoracales</taxon>
        <taxon>Bacteriovoracaceae</taxon>
        <taxon>Bacteriovorax</taxon>
    </lineage>
</organism>
<keyword evidence="2" id="KW-0132">Cell division</keyword>